<dbReference type="RefSeq" id="XP_018985134.1">
    <property type="nucleotide sequence ID" value="XM_019127098.1"/>
</dbReference>
<dbReference type="PROSITE" id="PS51257">
    <property type="entry name" value="PROKAR_LIPOPROTEIN"/>
    <property type="match status" value="1"/>
</dbReference>
<dbReference type="Proteomes" id="UP000094336">
    <property type="component" value="Unassembled WGS sequence"/>
</dbReference>
<dbReference type="AlphaFoldDB" id="A0A1E3QQ21"/>
<sequence length="66" mass="7391">MLVNEEKLVFLIQGYSAFEGYKCQLSGWVSVSCQGRRRVRGLNVLMASNAPWGPEDNAIHHRVTGI</sequence>
<dbReference type="GeneID" id="30144951"/>
<accession>A0A1E3QQ21</accession>
<protein>
    <submittedName>
        <fullName evidence="1">Uncharacterized protein</fullName>
    </submittedName>
</protein>
<organism evidence="1 2">
    <name type="scientific">Babjeviella inositovora NRRL Y-12698</name>
    <dbReference type="NCBI Taxonomy" id="984486"/>
    <lineage>
        <taxon>Eukaryota</taxon>
        <taxon>Fungi</taxon>
        <taxon>Dikarya</taxon>
        <taxon>Ascomycota</taxon>
        <taxon>Saccharomycotina</taxon>
        <taxon>Pichiomycetes</taxon>
        <taxon>Serinales incertae sedis</taxon>
        <taxon>Babjeviella</taxon>
    </lineage>
</organism>
<keyword evidence="2" id="KW-1185">Reference proteome</keyword>
<evidence type="ECO:0000313" key="1">
    <source>
        <dbReference type="EMBL" id="ODQ79806.1"/>
    </source>
</evidence>
<evidence type="ECO:0000313" key="2">
    <source>
        <dbReference type="Proteomes" id="UP000094336"/>
    </source>
</evidence>
<reference evidence="2" key="1">
    <citation type="submission" date="2016-05" db="EMBL/GenBank/DDBJ databases">
        <title>Comparative genomics of biotechnologically important yeasts.</title>
        <authorList>
            <consortium name="DOE Joint Genome Institute"/>
            <person name="Riley R."/>
            <person name="Haridas S."/>
            <person name="Wolfe K.H."/>
            <person name="Lopes M.R."/>
            <person name="Hittinger C.T."/>
            <person name="Goker M."/>
            <person name="Salamov A."/>
            <person name="Wisecaver J."/>
            <person name="Long T.M."/>
            <person name="Aerts A.L."/>
            <person name="Barry K."/>
            <person name="Choi C."/>
            <person name="Clum A."/>
            <person name="Coughlan A.Y."/>
            <person name="Deshpande S."/>
            <person name="Douglass A.P."/>
            <person name="Hanson S.J."/>
            <person name="Klenk H.-P."/>
            <person name="Labutti K."/>
            <person name="Lapidus A."/>
            <person name="Lindquist E."/>
            <person name="Lipzen A."/>
            <person name="Meier-Kolthoff J.P."/>
            <person name="Ohm R.A."/>
            <person name="Otillar R.P."/>
            <person name="Pangilinan J."/>
            <person name="Peng Y."/>
            <person name="Rokas A."/>
            <person name="Rosa C.A."/>
            <person name="Scheuner C."/>
            <person name="Sibirny A.A."/>
            <person name="Slot J.C."/>
            <person name="Stielow J.B."/>
            <person name="Sun H."/>
            <person name="Kurtzman C.P."/>
            <person name="Blackwell M."/>
            <person name="Grigoriev I.V."/>
            <person name="Jeffries T.W."/>
        </authorList>
    </citation>
    <scope>NUCLEOTIDE SEQUENCE [LARGE SCALE GENOMIC DNA]</scope>
    <source>
        <strain evidence="2">NRRL Y-12698</strain>
    </source>
</reference>
<dbReference type="EMBL" id="KV454431">
    <property type="protein sequence ID" value="ODQ79806.1"/>
    <property type="molecule type" value="Genomic_DNA"/>
</dbReference>
<name>A0A1E3QQ21_9ASCO</name>
<gene>
    <name evidence="1" type="ORF">BABINDRAFT_136013</name>
</gene>
<proteinExistence type="predicted"/>